<accession>X1CZP6</accession>
<gene>
    <name evidence="2" type="ORF">S01H4_60136</name>
</gene>
<feature type="domain" description="Xylose isomerase-like TIM barrel" evidence="1">
    <location>
        <begin position="13"/>
        <end position="158"/>
    </location>
</feature>
<dbReference type="Gene3D" id="3.20.20.150">
    <property type="entry name" value="Divalent-metal-dependent TIM barrel enzymes"/>
    <property type="match status" value="1"/>
</dbReference>
<organism evidence="2">
    <name type="scientific">marine sediment metagenome</name>
    <dbReference type="NCBI Taxonomy" id="412755"/>
    <lineage>
        <taxon>unclassified sequences</taxon>
        <taxon>metagenomes</taxon>
        <taxon>ecological metagenomes</taxon>
    </lineage>
</organism>
<dbReference type="InterPro" id="IPR050312">
    <property type="entry name" value="IolE/XylAMocC-like"/>
</dbReference>
<dbReference type="EMBL" id="BART01035390">
    <property type="protein sequence ID" value="GAH14006.1"/>
    <property type="molecule type" value="Genomic_DNA"/>
</dbReference>
<evidence type="ECO:0000313" key="2">
    <source>
        <dbReference type="EMBL" id="GAH14006.1"/>
    </source>
</evidence>
<dbReference type="InterPro" id="IPR013022">
    <property type="entry name" value="Xyl_isomerase-like_TIM-brl"/>
</dbReference>
<reference evidence="2" key="1">
    <citation type="journal article" date="2014" name="Front. Microbiol.">
        <title>High frequency of phylogenetically diverse reductive dehalogenase-homologous genes in deep subseafloor sedimentary metagenomes.</title>
        <authorList>
            <person name="Kawai M."/>
            <person name="Futagami T."/>
            <person name="Toyoda A."/>
            <person name="Takaki Y."/>
            <person name="Nishi S."/>
            <person name="Hori S."/>
            <person name="Arai W."/>
            <person name="Tsubouchi T."/>
            <person name="Morono Y."/>
            <person name="Uchiyama I."/>
            <person name="Ito T."/>
            <person name="Fujiyama A."/>
            <person name="Inagaki F."/>
            <person name="Takami H."/>
        </authorList>
    </citation>
    <scope>NUCLEOTIDE SEQUENCE</scope>
    <source>
        <strain evidence="2">Expedition CK06-06</strain>
    </source>
</reference>
<dbReference type="InterPro" id="IPR036237">
    <property type="entry name" value="Xyl_isomerase-like_sf"/>
</dbReference>
<evidence type="ECO:0000259" key="1">
    <source>
        <dbReference type="Pfam" id="PF01261"/>
    </source>
</evidence>
<name>X1CZP6_9ZZZZ</name>
<sequence>MVGGMRGLLQNTLTEYDEDKKEKGYGYFRKGAEIAKSLGTNIISICTLSPKGLNDLNRMPTLYAYNGVNLMCLGLSSEEKVMTHPKLSLNYPEGFSWQKDWDNFVESMKKLTEIAEEFDLKFAVEQHPSPSFISTTDSLLRLFEEVSSPTIGANLDTGW</sequence>
<comment type="caution">
    <text evidence="2">The sequence shown here is derived from an EMBL/GenBank/DDBJ whole genome shotgun (WGS) entry which is preliminary data.</text>
</comment>
<proteinExistence type="predicted"/>
<protein>
    <recommendedName>
        <fullName evidence="1">Xylose isomerase-like TIM barrel domain-containing protein</fullName>
    </recommendedName>
</protein>
<dbReference type="AlphaFoldDB" id="X1CZP6"/>
<dbReference type="PANTHER" id="PTHR12110">
    <property type="entry name" value="HYDROXYPYRUVATE ISOMERASE"/>
    <property type="match status" value="1"/>
</dbReference>
<dbReference type="Pfam" id="PF01261">
    <property type="entry name" value="AP_endonuc_2"/>
    <property type="match status" value="1"/>
</dbReference>
<dbReference type="SUPFAM" id="SSF51658">
    <property type="entry name" value="Xylose isomerase-like"/>
    <property type="match status" value="1"/>
</dbReference>
<feature type="non-terminal residue" evidence="2">
    <location>
        <position position="159"/>
    </location>
</feature>